<proteinExistence type="predicted"/>
<reference evidence="1" key="1">
    <citation type="journal article" date="2021" name="New Phytol.">
        <title>Evolutionary innovations through gain and loss of genes in the ectomycorrhizal Boletales.</title>
        <authorList>
            <person name="Wu G."/>
            <person name="Miyauchi S."/>
            <person name="Morin E."/>
            <person name="Kuo A."/>
            <person name="Drula E."/>
            <person name="Varga T."/>
            <person name="Kohler A."/>
            <person name="Feng B."/>
            <person name="Cao Y."/>
            <person name="Lipzen A."/>
            <person name="Daum C."/>
            <person name="Hundley H."/>
            <person name="Pangilinan J."/>
            <person name="Johnson J."/>
            <person name="Barry K."/>
            <person name="LaButti K."/>
            <person name="Ng V."/>
            <person name="Ahrendt S."/>
            <person name="Min B."/>
            <person name="Choi I.G."/>
            <person name="Park H."/>
            <person name="Plett J.M."/>
            <person name="Magnuson J."/>
            <person name="Spatafora J.W."/>
            <person name="Nagy L.G."/>
            <person name="Henrissat B."/>
            <person name="Grigoriev I.V."/>
            <person name="Yang Z.L."/>
            <person name="Xu J."/>
            <person name="Martin F.M."/>
        </authorList>
    </citation>
    <scope>NUCLEOTIDE SEQUENCE</scope>
    <source>
        <strain evidence="1">ATCC 28755</strain>
    </source>
</reference>
<organism evidence="1 2">
    <name type="scientific">Hygrophoropsis aurantiaca</name>
    <dbReference type="NCBI Taxonomy" id="72124"/>
    <lineage>
        <taxon>Eukaryota</taxon>
        <taxon>Fungi</taxon>
        <taxon>Dikarya</taxon>
        <taxon>Basidiomycota</taxon>
        <taxon>Agaricomycotina</taxon>
        <taxon>Agaricomycetes</taxon>
        <taxon>Agaricomycetidae</taxon>
        <taxon>Boletales</taxon>
        <taxon>Coniophorineae</taxon>
        <taxon>Hygrophoropsidaceae</taxon>
        <taxon>Hygrophoropsis</taxon>
    </lineage>
</organism>
<gene>
    <name evidence="1" type="ORF">BJ138DRAFT_1110024</name>
</gene>
<dbReference type="EMBL" id="MU267605">
    <property type="protein sequence ID" value="KAH7915082.1"/>
    <property type="molecule type" value="Genomic_DNA"/>
</dbReference>
<accession>A0ACB8AP84</accession>
<evidence type="ECO:0000313" key="1">
    <source>
        <dbReference type="EMBL" id="KAH7915082.1"/>
    </source>
</evidence>
<protein>
    <submittedName>
        <fullName evidence="1">DUF1479-domain-containing protein</fullName>
    </submittedName>
</protein>
<keyword evidence="2" id="KW-1185">Reference proteome</keyword>
<evidence type="ECO:0000313" key="2">
    <source>
        <dbReference type="Proteomes" id="UP000790377"/>
    </source>
</evidence>
<dbReference type="Proteomes" id="UP000790377">
    <property type="component" value="Unassembled WGS sequence"/>
</dbReference>
<comment type="caution">
    <text evidence="1">The sequence shown here is derived from an EMBL/GenBank/DDBJ whole genome shotgun (WGS) entry which is preliminary data.</text>
</comment>
<sequence length="511" mass="56665">MQSRPFAFPRALFSSHSLAARRSPSISAGSSRQYVKMATQTQLQRRAQKTEGTIADVFTTLGVQSTFSALPPRFARLKRNVLAEFGTTPEALVEAWNQVLQELEVRSQEIEKLRGDIIPRVSYEDIKNGLSEGQVHAIKRTGVVIITGAVPKEEALRWKDSVKEYISANPVRGFPANNIQAYELYNTKSQILARTHPAVLRSQKALLGLWHSSTPAAVDFSTPIIYFDRLRIRTPGDKSFTLGPHIDGGSVERWEDETFRKVFGKILSGEGKWAEYDAFDASSRMNAKQDLYNTPNQCSILRCWQGWTSMSTTGAGEGTLRVLPMLSLATAYIILRPFFRPIVSLSALRGSQSLAAEDWELDLDSSSFPGSVPGKTQELNQSTHPHLRLDKTMVSVPTIQPGDQVYWHCDVVHAVEAVHGGKEDSSVLYIPAVPLSLKNATYLRDQRINFLYGYPAPDFPGGEGESNFNGRATTQDIASREGRQALGFEPFEPSPSSNSRLVDEANKILFG</sequence>
<name>A0ACB8AP84_9AGAM</name>